<dbReference type="Proteomes" id="UP000241890">
    <property type="component" value="Unassembled WGS sequence"/>
</dbReference>
<evidence type="ECO:0000256" key="5">
    <source>
        <dbReference type="ARBA" id="ARBA00032024"/>
    </source>
</evidence>
<dbReference type="Gene3D" id="3.40.50.720">
    <property type="entry name" value="NAD(P)-binding Rossmann-like Domain"/>
    <property type="match status" value="1"/>
</dbReference>
<proteinExistence type="inferred from homology"/>
<dbReference type="Pfam" id="PF08546">
    <property type="entry name" value="ApbA_C"/>
    <property type="match status" value="1"/>
</dbReference>
<protein>
    <recommendedName>
        <fullName evidence="2">2-dehydropantoate 2-reductase</fullName>
        <ecNumber evidence="2">1.1.1.169</ecNumber>
    </recommendedName>
    <alternativeName>
        <fullName evidence="5">Ketopantoate reductase</fullName>
    </alternativeName>
</protein>
<dbReference type="Gene3D" id="1.10.1040.10">
    <property type="entry name" value="N-(1-d-carboxylethyl)-l-norvaline Dehydrogenase, domain 2"/>
    <property type="match status" value="1"/>
</dbReference>
<dbReference type="SUPFAM" id="SSF48403">
    <property type="entry name" value="Ankyrin repeat"/>
    <property type="match status" value="1"/>
</dbReference>
<dbReference type="InterPro" id="IPR013328">
    <property type="entry name" value="6PGD_dom2"/>
</dbReference>
<dbReference type="InterPro" id="IPR013752">
    <property type="entry name" value="KPA_reductase"/>
</dbReference>
<dbReference type="InterPro" id="IPR013332">
    <property type="entry name" value="KPR_N"/>
</dbReference>
<dbReference type="PROSITE" id="PS50297">
    <property type="entry name" value="ANK_REP_REGION"/>
    <property type="match status" value="1"/>
</dbReference>
<dbReference type="SMART" id="SM00248">
    <property type="entry name" value="ANK"/>
    <property type="match status" value="1"/>
</dbReference>
<dbReference type="InParanoid" id="A0A2R5FZV5"/>
<feature type="domain" description="Ketopantoate reductase N-terminal" evidence="7">
    <location>
        <begin position="73"/>
        <end position="237"/>
    </location>
</feature>
<dbReference type="InterPro" id="IPR036770">
    <property type="entry name" value="Ankyrin_rpt-contain_sf"/>
</dbReference>
<evidence type="ECO:0000256" key="4">
    <source>
        <dbReference type="ARBA" id="ARBA00023002"/>
    </source>
</evidence>
<dbReference type="NCBIfam" id="TIGR00745">
    <property type="entry name" value="apbA_panE"/>
    <property type="match status" value="1"/>
</dbReference>
<accession>A0A2R5FZV5</accession>
<organism evidence="9 10">
    <name type="scientific">Hondaea fermentalgiana</name>
    <dbReference type="NCBI Taxonomy" id="2315210"/>
    <lineage>
        <taxon>Eukaryota</taxon>
        <taxon>Sar</taxon>
        <taxon>Stramenopiles</taxon>
        <taxon>Bigyra</taxon>
        <taxon>Labyrinthulomycetes</taxon>
        <taxon>Thraustochytrida</taxon>
        <taxon>Thraustochytriidae</taxon>
        <taxon>Hondaea</taxon>
    </lineage>
</organism>
<dbReference type="InterPro" id="IPR008927">
    <property type="entry name" value="6-PGluconate_DH-like_C_sf"/>
</dbReference>
<keyword evidence="3" id="KW-0521">NADP</keyword>
<feature type="domain" description="Ketopantoate reductase C-terminal" evidence="8">
    <location>
        <begin position="278"/>
        <end position="402"/>
    </location>
</feature>
<evidence type="ECO:0000256" key="1">
    <source>
        <dbReference type="ARBA" id="ARBA00007870"/>
    </source>
</evidence>
<evidence type="ECO:0000259" key="8">
    <source>
        <dbReference type="Pfam" id="PF08546"/>
    </source>
</evidence>
<dbReference type="InterPro" id="IPR036291">
    <property type="entry name" value="NAD(P)-bd_dom_sf"/>
</dbReference>
<dbReference type="AlphaFoldDB" id="A0A2R5FZV5"/>
<sequence length="410" mass="44635">MTMVHFLIKRGAKLDMQDGSNTTALMHAAREGHIDIVQTLIHYGAKVDVREGSMLLFHVAVNVQRRSLFMMLGSLGTYFAARLAASENTAVTLVRRGGGASTSTHAGPARRVVRVDLPDGEAVETEVAQVLRGWERSAELDRDLWPFDLTLVTVKSKDTEKVGTQLAQAAAHGLLVPDKSVILSLQNGMGNADVLRSALDGYPGLRVYQGLTYLGASVVDDQYVRLNGSGRTCVGPAEDPVLRTFAERMERSCNRASPDQSQGSWERVEEAVVLSDDVASMVWTKLLANAVINPVTAMLRDKNECVARQGLRPLVTEACAEFERIMKHEKGVKLLLGEHASAADFVVHVARQTGRNTSSMLADVQSGRQTEIEAINGFLVRRAHQHGVLAPTLEGLYRIILGLEAGYAAR</sequence>
<dbReference type="EC" id="1.1.1.169" evidence="2"/>
<dbReference type="SUPFAM" id="SSF51735">
    <property type="entry name" value="NAD(P)-binding Rossmann-fold domains"/>
    <property type="match status" value="1"/>
</dbReference>
<dbReference type="GO" id="GO:0050661">
    <property type="term" value="F:NADP binding"/>
    <property type="evidence" value="ECO:0007669"/>
    <property type="project" value="TreeGrafter"/>
</dbReference>
<gene>
    <name evidence="9" type="ORF">FCC1311_000152</name>
</gene>
<dbReference type="OrthoDB" id="73846at2759"/>
<comment type="similarity">
    <text evidence="1">Belongs to the ketopantoate reductase family.</text>
</comment>
<dbReference type="SUPFAM" id="SSF48179">
    <property type="entry name" value="6-phosphogluconate dehydrogenase C-terminal domain-like"/>
    <property type="match status" value="1"/>
</dbReference>
<dbReference type="InterPro" id="IPR003710">
    <property type="entry name" value="ApbA"/>
</dbReference>
<dbReference type="PROSITE" id="PS50088">
    <property type="entry name" value="ANK_REPEAT"/>
    <property type="match status" value="1"/>
</dbReference>
<dbReference type="PANTHER" id="PTHR43765:SF2">
    <property type="entry name" value="2-DEHYDROPANTOATE 2-REDUCTASE"/>
    <property type="match status" value="1"/>
</dbReference>
<evidence type="ECO:0000256" key="3">
    <source>
        <dbReference type="ARBA" id="ARBA00022857"/>
    </source>
</evidence>
<dbReference type="InterPro" id="IPR050838">
    <property type="entry name" value="Ketopantoate_reductase"/>
</dbReference>
<comment type="caution">
    <text evidence="9">The sequence shown here is derived from an EMBL/GenBank/DDBJ whole genome shotgun (WGS) entry which is preliminary data.</text>
</comment>
<evidence type="ECO:0000313" key="10">
    <source>
        <dbReference type="Proteomes" id="UP000241890"/>
    </source>
</evidence>
<dbReference type="GO" id="GO:0015940">
    <property type="term" value="P:pantothenate biosynthetic process"/>
    <property type="evidence" value="ECO:0007669"/>
    <property type="project" value="InterPro"/>
</dbReference>
<evidence type="ECO:0000256" key="6">
    <source>
        <dbReference type="PROSITE-ProRule" id="PRU00023"/>
    </source>
</evidence>
<evidence type="ECO:0000259" key="7">
    <source>
        <dbReference type="Pfam" id="PF02558"/>
    </source>
</evidence>
<reference evidence="9 10" key="1">
    <citation type="submission" date="2017-12" db="EMBL/GenBank/DDBJ databases">
        <title>Sequencing, de novo assembly and annotation of complete genome of a new Thraustochytrid species, strain FCC1311.</title>
        <authorList>
            <person name="Sedici K."/>
            <person name="Godart F."/>
            <person name="Aiese Cigliano R."/>
            <person name="Sanseverino W."/>
            <person name="Barakat M."/>
            <person name="Ortet P."/>
            <person name="Marechal E."/>
            <person name="Cagnac O."/>
            <person name="Amato A."/>
        </authorList>
    </citation>
    <scope>NUCLEOTIDE SEQUENCE [LARGE SCALE GENOMIC DNA]</scope>
</reference>
<evidence type="ECO:0000313" key="9">
    <source>
        <dbReference type="EMBL" id="GBG23795.1"/>
    </source>
</evidence>
<dbReference type="InterPro" id="IPR002110">
    <property type="entry name" value="Ankyrin_rpt"/>
</dbReference>
<keyword evidence="6" id="KW-0040">ANK repeat</keyword>
<dbReference type="EMBL" id="BEYU01000001">
    <property type="protein sequence ID" value="GBG23795.1"/>
    <property type="molecule type" value="Genomic_DNA"/>
</dbReference>
<dbReference type="Pfam" id="PF02558">
    <property type="entry name" value="ApbA"/>
    <property type="match status" value="1"/>
</dbReference>
<dbReference type="Pfam" id="PF12796">
    <property type="entry name" value="Ank_2"/>
    <property type="match status" value="1"/>
</dbReference>
<feature type="repeat" description="ANK" evidence="6">
    <location>
        <begin position="20"/>
        <end position="52"/>
    </location>
</feature>
<keyword evidence="10" id="KW-1185">Reference proteome</keyword>
<name>A0A2R5FZV5_9STRA</name>
<dbReference type="GO" id="GO:0008677">
    <property type="term" value="F:2-dehydropantoate 2-reductase activity"/>
    <property type="evidence" value="ECO:0007669"/>
    <property type="project" value="UniProtKB-EC"/>
</dbReference>
<keyword evidence="4" id="KW-0560">Oxidoreductase</keyword>
<dbReference type="PANTHER" id="PTHR43765">
    <property type="entry name" value="2-DEHYDROPANTOATE 2-REDUCTASE-RELATED"/>
    <property type="match status" value="1"/>
</dbReference>
<dbReference type="Gene3D" id="1.25.40.20">
    <property type="entry name" value="Ankyrin repeat-containing domain"/>
    <property type="match status" value="1"/>
</dbReference>
<evidence type="ECO:0000256" key="2">
    <source>
        <dbReference type="ARBA" id="ARBA00013014"/>
    </source>
</evidence>
<dbReference type="GO" id="GO:0005737">
    <property type="term" value="C:cytoplasm"/>
    <property type="evidence" value="ECO:0007669"/>
    <property type="project" value="TreeGrafter"/>
</dbReference>